<dbReference type="AlphaFoldDB" id="A0A0K1S458"/>
<dbReference type="EMBL" id="CP011339">
    <property type="protein sequence ID" value="AKV68761.1"/>
    <property type="molecule type" value="Genomic_DNA"/>
</dbReference>
<comment type="function">
    <text evidence="2">Antitoxin component of a type II toxin-antitoxin (TA) system.</text>
</comment>
<evidence type="ECO:0000313" key="3">
    <source>
        <dbReference type="EMBL" id="AKV68761.1"/>
    </source>
</evidence>
<accession>A0A0K1S458</accession>
<reference evidence="3 4" key="1">
    <citation type="journal article" date="2016" name="Stand. Genomic Sci.">
        <title>Complete genome sequence and genomic characterization of Microcystis panniformis FACHB 1757 by third-generation sequencing.</title>
        <authorList>
            <person name="Zhang J.Y."/>
            <person name="Guan R."/>
            <person name="Zhang H.J."/>
            <person name="Li H."/>
            <person name="Xiao P."/>
            <person name="Yu G.L."/>
            <person name="Du L."/>
            <person name="Cao D.M."/>
            <person name="Zhu B.C."/>
            <person name="Li R.H."/>
            <person name="Lu Z.H."/>
        </authorList>
    </citation>
    <scope>NUCLEOTIDE SEQUENCE [LARGE SCALE GENOMIC DNA]</scope>
    <source>
        <strain evidence="3 4">FACHB-1757</strain>
    </source>
</reference>
<gene>
    <name evidence="3" type="ORF">VL20_3783</name>
</gene>
<dbReference type="PANTHER" id="PTHR35377">
    <property type="entry name" value="ANTITOXIN VAPB49-RELATED-RELATED"/>
    <property type="match status" value="1"/>
</dbReference>
<dbReference type="NCBIfam" id="TIGR01552">
    <property type="entry name" value="phd_fam"/>
    <property type="match status" value="1"/>
</dbReference>
<dbReference type="InterPro" id="IPR006442">
    <property type="entry name" value="Antitoxin_Phd/YefM"/>
</dbReference>
<evidence type="ECO:0000256" key="2">
    <source>
        <dbReference type="RuleBase" id="RU362080"/>
    </source>
</evidence>
<dbReference type="Pfam" id="PF02604">
    <property type="entry name" value="PhdYeFM_antitox"/>
    <property type="match status" value="1"/>
</dbReference>
<keyword evidence="4" id="KW-1185">Reference proteome</keyword>
<sequence>MTTVELKQAKNQLNELLEAVLKGEEIIITENNEPVVKLSPVKLAKKPPLQPRSAAGKVVIADDFDAPLTDFEDDQ</sequence>
<name>A0A0K1S458_9CHRO</name>
<organism evidence="3 4">
    <name type="scientific">Microcystis panniformis FACHB-1757</name>
    <dbReference type="NCBI Taxonomy" id="1638788"/>
    <lineage>
        <taxon>Bacteria</taxon>
        <taxon>Bacillati</taxon>
        <taxon>Cyanobacteriota</taxon>
        <taxon>Cyanophyceae</taxon>
        <taxon>Oscillatoriophycideae</taxon>
        <taxon>Chroococcales</taxon>
        <taxon>Microcystaceae</taxon>
        <taxon>Microcystis</taxon>
    </lineage>
</organism>
<dbReference type="PATRIC" id="fig|1638788.3.peg.3819"/>
<evidence type="ECO:0000313" key="4">
    <source>
        <dbReference type="Proteomes" id="UP000068167"/>
    </source>
</evidence>
<proteinExistence type="inferred from homology"/>
<dbReference type="InterPro" id="IPR051416">
    <property type="entry name" value="phD-YefM_TA_antitoxins"/>
</dbReference>
<dbReference type="Gene3D" id="3.40.1620.10">
    <property type="entry name" value="YefM-like domain"/>
    <property type="match status" value="1"/>
</dbReference>
<evidence type="ECO:0000256" key="1">
    <source>
        <dbReference type="ARBA" id="ARBA00009981"/>
    </source>
</evidence>
<comment type="similarity">
    <text evidence="1 2">Belongs to the phD/YefM antitoxin family.</text>
</comment>
<dbReference type="Proteomes" id="UP000068167">
    <property type="component" value="Chromosome"/>
</dbReference>
<dbReference type="RefSeq" id="WP_052277031.1">
    <property type="nucleotide sequence ID" value="NZ_CP011339.1"/>
</dbReference>
<dbReference type="KEGG" id="mpk:VL20_3783"/>
<dbReference type="InterPro" id="IPR036165">
    <property type="entry name" value="YefM-like_sf"/>
</dbReference>
<dbReference type="SUPFAM" id="SSF143120">
    <property type="entry name" value="YefM-like"/>
    <property type="match status" value="1"/>
</dbReference>
<dbReference type="PANTHER" id="PTHR35377:SF4">
    <property type="entry name" value="PREVENT-HOST-DEATH FAMILY PROTEIN"/>
    <property type="match status" value="1"/>
</dbReference>
<protein>
    <recommendedName>
        <fullName evidence="2">Antitoxin</fullName>
    </recommendedName>
</protein>